<dbReference type="InterPro" id="IPR023213">
    <property type="entry name" value="CAT-like_dom_sf"/>
</dbReference>
<comment type="caution">
    <text evidence="2">The sequence shown here is derived from an EMBL/GenBank/DDBJ whole genome shotgun (WGS) entry which is preliminary data.</text>
</comment>
<evidence type="ECO:0000313" key="4">
    <source>
        <dbReference type="Proteomes" id="UP000663864"/>
    </source>
</evidence>
<dbReference type="Pfam" id="PF02458">
    <property type="entry name" value="Transferase"/>
    <property type="match status" value="1"/>
</dbReference>
<dbReference type="EMBL" id="CAJOBD010009265">
    <property type="protein sequence ID" value="CAF4131607.1"/>
    <property type="molecule type" value="Genomic_DNA"/>
</dbReference>
<organism evidence="2 4">
    <name type="scientific">Rotaria sordida</name>
    <dbReference type="NCBI Taxonomy" id="392033"/>
    <lineage>
        <taxon>Eukaryota</taxon>
        <taxon>Metazoa</taxon>
        <taxon>Spiralia</taxon>
        <taxon>Gnathifera</taxon>
        <taxon>Rotifera</taxon>
        <taxon>Eurotatoria</taxon>
        <taxon>Bdelloidea</taxon>
        <taxon>Philodinida</taxon>
        <taxon>Philodinidae</taxon>
        <taxon>Rotaria</taxon>
    </lineage>
</organism>
<dbReference type="Proteomes" id="UP000663864">
    <property type="component" value="Unassembled WGS sequence"/>
</dbReference>
<evidence type="ECO:0000256" key="1">
    <source>
        <dbReference type="ARBA" id="ARBA00022679"/>
    </source>
</evidence>
<evidence type="ECO:0000313" key="2">
    <source>
        <dbReference type="EMBL" id="CAF1429573.1"/>
    </source>
</evidence>
<reference evidence="2" key="1">
    <citation type="submission" date="2021-02" db="EMBL/GenBank/DDBJ databases">
        <authorList>
            <person name="Nowell W R."/>
        </authorList>
    </citation>
    <scope>NUCLEOTIDE SEQUENCE</scope>
</reference>
<protein>
    <submittedName>
        <fullName evidence="2">Uncharacterized protein</fullName>
    </submittedName>
</protein>
<dbReference type="AlphaFoldDB" id="A0A815MY27"/>
<dbReference type="PANTHER" id="PTHR31642:SF310">
    <property type="entry name" value="FATTY ALCOHOL:CAFFEOYL-COA ACYLTRANSFERASE"/>
    <property type="match status" value="1"/>
</dbReference>
<gene>
    <name evidence="3" type="ORF">JBS370_LOCUS33088</name>
    <name evidence="2" type="ORF">ZHD862_LOCUS34315</name>
</gene>
<evidence type="ECO:0000313" key="3">
    <source>
        <dbReference type="EMBL" id="CAF4131607.1"/>
    </source>
</evidence>
<dbReference type="SUPFAM" id="SSF52777">
    <property type="entry name" value="CoA-dependent acyltransferases"/>
    <property type="match status" value="1"/>
</dbReference>
<accession>A0A815MY27</accession>
<dbReference type="GO" id="GO:0044550">
    <property type="term" value="P:secondary metabolite biosynthetic process"/>
    <property type="evidence" value="ECO:0007669"/>
    <property type="project" value="TreeGrafter"/>
</dbReference>
<dbReference type="PANTHER" id="PTHR31642">
    <property type="entry name" value="TRICHOTHECENE 3-O-ACETYLTRANSFERASE"/>
    <property type="match status" value="1"/>
</dbReference>
<dbReference type="GO" id="GO:0016747">
    <property type="term" value="F:acyltransferase activity, transferring groups other than amino-acyl groups"/>
    <property type="evidence" value="ECO:0007669"/>
    <property type="project" value="TreeGrafter"/>
</dbReference>
<sequence>MTSYIDASSPTGNGRRIKVLSTDLIFSGVDNIFVYPSLDVDRLRDALSRTLSFWPILTGRIIVESDDQYFIEFSDNSIPFTYNENDELGRWPPDLPVVVDDMKLIRPFIDSTQYKPEIEPLLRFKVTHLLRSDEYILGTSFCHMIGDANSIVHFHNDLSQTYQNLEPIFSLPIFERHLLNKEDPDFTLLPVLKLYRNTDKKEIILARLAKESTETDAINMSFSSEQLAKLHMLAGDSSQITIHDALCAYIIFLMNKYLFTNEDKYIRRAYMYVNYRGVNDLLTPKGYVANAIMQPLSSDFPNPCSLSSIAKTIRQLIKTTRQEDFLQQWVTSANILMRQFKKDGHVNFVWDKDEVVFNSNFKYDWSNLVHFGMKNQCRFHTIGIFKYYFRIFHLNPVKLEDGNWIKDNRGAEVSFRIPKGEIKEKFLAAWKKDVQENFLNVK</sequence>
<dbReference type="Proteomes" id="UP000663836">
    <property type="component" value="Unassembled WGS sequence"/>
</dbReference>
<keyword evidence="1" id="KW-0808">Transferase</keyword>
<name>A0A815MY27_9BILA</name>
<dbReference type="EMBL" id="CAJNOT010004373">
    <property type="protein sequence ID" value="CAF1429573.1"/>
    <property type="molecule type" value="Genomic_DNA"/>
</dbReference>
<proteinExistence type="predicted"/>
<dbReference type="Gene3D" id="3.30.559.10">
    <property type="entry name" value="Chloramphenicol acetyltransferase-like domain"/>
    <property type="match status" value="2"/>
</dbReference>
<dbReference type="InterPro" id="IPR050317">
    <property type="entry name" value="Plant_Fungal_Acyltransferase"/>
</dbReference>